<proteinExistence type="predicted"/>
<dbReference type="PANTHER" id="PTHR38467">
    <property type="match status" value="1"/>
</dbReference>
<evidence type="ECO:0000259" key="1">
    <source>
        <dbReference type="Pfam" id="PF19044"/>
    </source>
</evidence>
<protein>
    <recommendedName>
        <fullName evidence="1">TraG P-loop domain-containing protein</fullName>
    </recommendedName>
</protein>
<accession>A0A133QB09</accession>
<dbReference type="AlphaFoldDB" id="A0A133QB09"/>
<dbReference type="Gene3D" id="3.40.50.300">
    <property type="entry name" value="P-loop containing nucleotide triphosphate hydrolases"/>
    <property type="match status" value="1"/>
</dbReference>
<dbReference type="InterPro" id="IPR027417">
    <property type="entry name" value="P-loop_NTPase"/>
</dbReference>
<evidence type="ECO:0000313" key="3">
    <source>
        <dbReference type="Proteomes" id="UP000070533"/>
    </source>
</evidence>
<comment type="caution">
    <text evidence="2">The sequence shown here is derived from an EMBL/GenBank/DDBJ whole genome shotgun (WGS) entry which is preliminary data.</text>
</comment>
<dbReference type="SUPFAM" id="SSF52540">
    <property type="entry name" value="P-loop containing nucleoside triphosphate hydrolases"/>
    <property type="match status" value="1"/>
</dbReference>
<dbReference type="InterPro" id="IPR022509">
    <property type="entry name" value="Conjugation_ATPase_TraG"/>
</dbReference>
<dbReference type="Proteomes" id="UP000070533">
    <property type="component" value="Unassembled WGS sequence"/>
</dbReference>
<dbReference type="Pfam" id="PF19044">
    <property type="entry name" value="P-loop_TraG"/>
    <property type="match status" value="1"/>
</dbReference>
<name>A0A133QB09_9BACT</name>
<reference evidence="3" key="1">
    <citation type="submission" date="2016-01" db="EMBL/GenBank/DDBJ databases">
        <authorList>
            <person name="Mitreva M."/>
            <person name="Pepin K.H."/>
            <person name="Mihindukulasuriya K.A."/>
            <person name="Fulton R."/>
            <person name="Fronick C."/>
            <person name="O'Laughlin M."/>
            <person name="Miner T."/>
            <person name="Herter B."/>
            <person name="Rosa B.A."/>
            <person name="Cordes M."/>
            <person name="Tomlinson C."/>
            <person name="Wollam A."/>
            <person name="Palsikar V.B."/>
            <person name="Mardis E.R."/>
            <person name="Wilson R.K."/>
        </authorList>
    </citation>
    <scope>NUCLEOTIDE SEQUENCE [LARGE SCALE GENOMIC DNA]</scope>
    <source>
        <strain evidence="3">MJR7716</strain>
    </source>
</reference>
<dbReference type="InterPro" id="IPR043964">
    <property type="entry name" value="P-loop_TraG"/>
</dbReference>
<organism evidence="2 3">
    <name type="scientific">Prevotella corporis</name>
    <dbReference type="NCBI Taxonomy" id="28128"/>
    <lineage>
        <taxon>Bacteria</taxon>
        <taxon>Pseudomonadati</taxon>
        <taxon>Bacteroidota</taxon>
        <taxon>Bacteroidia</taxon>
        <taxon>Bacteroidales</taxon>
        <taxon>Prevotellaceae</taxon>
        <taxon>Prevotella</taxon>
    </lineage>
</organism>
<dbReference type="STRING" id="28128.HMPREF3226_01099"/>
<evidence type="ECO:0000313" key="2">
    <source>
        <dbReference type="EMBL" id="KXA40008.1"/>
    </source>
</evidence>
<dbReference type="NCBIfam" id="TIGR03783">
    <property type="entry name" value="Bac_Flav_CT_G"/>
    <property type="match status" value="1"/>
</dbReference>
<feature type="non-terminal residue" evidence="2">
    <location>
        <position position="179"/>
    </location>
</feature>
<dbReference type="RefSeq" id="WP_156439196.1">
    <property type="nucleotide sequence ID" value="NZ_KQ957240.1"/>
</dbReference>
<sequence length="179" mass="20979">GSGKSFFTNHMVRQYYEQGAHVLLVDTGNSYQGLCELIHRKTKGEDGVYFTYTDEHPISFNPFFTDDYFFDVEKRESICTLLLTLWKSADEHITKTEAGELGSAVNTYIELIRTDHTIVPCFNTFYEYLRDVYREDMEHRDIKVTLSDFNINNLLTTLKQYYKGGRYDFLLNSDKNIDL</sequence>
<dbReference type="PANTHER" id="PTHR38467:SF1">
    <property type="entry name" value="CONJUGATIVE TRANSFER: ASSEMBLY"/>
    <property type="match status" value="1"/>
</dbReference>
<dbReference type="InterPro" id="IPR053155">
    <property type="entry name" value="F-pilin_assembly_TraC"/>
</dbReference>
<keyword evidence="3" id="KW-1185">Reference proteome</keyword>
<gene>
    <name evidence="2" type="ORF">HMPREF3226_01099</name>
</gene>
<dbReference type="OrthoDB" id="596266at2"/>
<feature type="domain" description="TraG P-loop" evidence="1">
    <location>
        <begin position="1"/>
        <end position="179"/>
    </location>
</feature>
<dbReference type="Gene3D" id="1.10.8.730">
    <property type="match status" value="1"/>
</dbReference>
<feature type="non-terminal residue" evidence="2">
    <location>
        <position position="1"/>
    </location>
</feature>
<dbReference type="EMBL" id="LRQG01000085">
    <property type="protein sequence ID" value="KXA40008.1"/>
    <property type="molecule type" value="Genomic_DNA"/>
</dbReference>